<feature type="domain" description="Tubby C-terminal" evidence="3">
    <location>
        <begin position="230"/>
        <end position="448"/>
    </location>
</feature>
<organism evidence="4 5">
    <name type="scientific">Anisodus tanguticus</name>
    <dbReference type="NCBI Taxonomy" id="243964"/>
    <lineage>
        <taxon>Eukaryota</taxon>
        <taxon>Viridiplantae</taxon>
        <taxon>Streptophyta</taxon>
        <taxon>Embryophyta</taxon>
        <taxon>Tracheophyta</taxon>
        <taxon>Spermatophyta</taxon>
        <taxon>Magnoliopsida</taxon>
        <taxon>eudicotyledons</taxon>
        <taxon>Gunneridae</taxon>
        <taxon>Pentapetalae</taxon>
        <taxon>asterids</taxon>
        <taxon>lamiids</taxon>
        <taxon>Solanales</taxon>
        <taxon>Solanaceae</taxon>
        <taxon>Solanoideae</taxon>
        <taxon>Hyoscyameae</taxon>
        <taxon>Anisodus</taxon>
    </lineage>
</organism>
<dbReference type="InterPro" id="IPR036047">
    <property type="entry name" value="F-box-like_dom_sf"/>
</dbReference>
<proteinExistence type="inferred from homology"/>
<dbReference type="PROSITE" id="PS01201">
    <property type="entry name" value="TUB_2"/>
    <property type="match status" value="1"/>
</dbReference>
<dbReference type="InterPro" id="IPR018066">
    <property type="entry name" value="Tubby_C_CS"/>
</dbReference>
<protein>
    <recommendedName>
        <fullName evidence="2">Tubby-like F-box protein</fullName>
    </recommendedName>
</protein>
<evidence type="ECO:0000256" key="2">
    <source>
        <dbReference type="RuleBase" id="RU361125"/>
    </source>
</evidence>
<dbReference type="CDD" id="cd22153">
    <property type="entry name" value="F-box_AtTLP-like"/>
    <property type="match status" value="1"/>
</dbReference>
<dbReference type="InterPro" id="IPR025659">
    <property type="entry name" value="Tubby-like_C"/>
</dbReference>
<evidence type="ECO:0000256" key="1">
    <source>
        <dbReference type="ARBA" id="ARBA00007129"/>
    </source>
</evidence>
<evidence type="ECO:0000313" key="4">
    <source>
        <dbReference type="EMBL" id="KAK4346853.1"/>
    </source>
</evidence>
<dbReference type="AlphaFoldDB" id="A0AAE1UVY1"/>
<gene>
    <name evidence="4" type="ORF">RND71_033192</name>
</gene>
<evidence type="ECO:0000259" key="3">
    <source>
        <dbReference type="Pfam" id="PF01167"/>
    </source>
</evidence>
<comment type="caution">
    <text evidence="4">The sequence shown here is derived from an EMBL/GenBank/DDBJ whole genome shotgun (WGS) entry which is preliminary data.</text>
</comment>
<dbReference type="PANTHER" id="PTHR16517:SF134">
    <property type="entry name" value="TUBBY-LIKE F-BOX PROTEIN 2"/>
    <property type="match status" value="1"/>
</dbReference>
<accession>A0AAE1UVY1</accession>
<sequence length="453" mass="51064">MSFKSIVRELREMKDGIGNISRRGPERKHWSNRTRSHIVPDVALSDPIEQGQWANLPPELLLDIIRRVEESEESWPARSVIVFSASVCKSWREITKEIVRTPEECGRLTFPISLKQPGPRESPIQCFIKRDRTNSIFRLYVGMAPSENERDKLLLAAKKIRRATSTEFVISLVADDFSRASNTYAGKLRQVLSNFQLYFFTHSSTKIAGSKEKASTSLDFTLIMFENGLTRSNFLGTKFSIYDSQPPSDVAIQQPGRLSRRFHAKQVSPRVPACNYRVATISYELNVLRTRGPRRMHCAMHSIPLSSIQEGGTAPTPKSFPQSFDDKSFSAPLSKAKESATDISLSGFSRSAVTVTSQELLVLKNKAPRWHEQLQCWCLNFKGRVTVASVKNFQLVAAVDPSHNVPVAEQEKVILQFGKIGKDIFTMDYRYPLSAFQAFAICLSSFDTKPACE</sequence>
<dbReference type="Pfam" id="PF01167">
    <property type="entry name" value="Tub"/>
    <property type="match status" value="2"/>
</dbReference>
<dbReference type="InterPro" id="IPR000007">
    <property type="entry name" value="Tubby_C"/>
</dbReference>
<dbReference type="SUPFAM" id="SSF54518">
    <property type="entry name" value="Tubby C-terminal domain-like"/>
    <property type="match status" value="1"/>
</dbReference>
<evidence type="ECO:0000313" key="5">
    <source>
        <dbReference type="Proteomes" id="UP001291623"/>
    </source>
</evidence>
<dbReference type="SUPFAM" id="SSF81383">
    <property type="entry name" value="F-box domain"/>
    <property type="match status" value="1"/>
</dbReference>
<dbReference type="PRINTS" id="PR01573">
    <property type="entry name" value="SUPERTUBBY"/>
</dbReference>
<keyword evidence="5" id="KW-1185">Reference proteome</keyword>
<reference evidence="4" key="1">
    <citation type="submission" date="2023-12" db="EMBL/GenBank/DDBJ databases">
        <title>Genome assembly of Anisodus tanguticus.</title>
        <authorList>
            <person name="Wang Y.-J."/>
        </authorList>
    </citation>
    <scope>NUCLEOTIDE SEQUENCE</scope>
    <source>
        <strain evidence="4">KB-2021</strain>
        <tissue evidence="4">Leaf</tissue>
    </source>
</reference>
<name>A0AAE1UVY1_9SOLA</name>
<dbReference type="PANTHER" id="PTHR16517">
    <property type="entry name" value="TUBBY-RELATED"/>
    <property type="match status" value="1"/>
</dbReference>
<dbReference type="EMBL" id="JAVYJV010000018">
    <property type="protein sequence ID" value="KAK4346853.1"/>
    <property type="molecule type" value="Genomic_DNA"/>
</dbReference>
<dbReference type="PROSITE" id="PS01200">
    <property type="entry name" value="TUB_1"/>
    <property type="match status" value="1"/>
</dbReference>
<feature type="domain" description="Tubby C-terminal" evidence="3">
    <location>
        <begin position="114"/>
        <end position="211"/>
    </location>
</feature>
<dbReference type="Gene3D" id="3.20.90.10">
    <property type="entry name" value="Tubby Protein, Chain A"/>
    <property type="match status" value="1"/>
</dbReference>
<dbReference type="Proteomes" id="UP001291623">
    <property type="component" value="Unassembled WGS sequence"/>
</dbReference>
<dbReference type="Gene3D" id="1.20.1280.50">
    <property type="match status" value="1"/>
</dbReference>
<comment type="similarity">
    <text evidence="1 2">Belongs to the TUB family.</text>
</comment>